<protein>
    <submittedName>
        <fullName evidence="1">Uncharacterized protein</fullName>
    </submittedName>
</protein>
<dbReference type="RefSeq" id="WP_147717701.1">
    <property type="nucleotide sequence ID" value="NZ_SAYE01000007.1"/>
</dbReference>
<evidence type="ECO:0000313" key="2">
    <source>
        <dbReference type="Proteomes" id="UP000322307"/>
    </source>
</evidence>
<name>A0A5C8FQS9_9SPIR</name>
<sequence length="150" mass="18092">MIKKIILIFILFTISLFGQFFKHENGFLMEATHTSYTKKKETTCDVILYMNAPVRLVIAVNTDTQPTKMRIKDFIQFLEDDDPNVLYDDKHGYVIVIYDSEHNNKYIKYILQQILNNNLEIYCEDTFYYFDFTEYKNDIIKNKFYKKIMQ</sequence>
<evidence type="ECO:0000313" key="1">
    <source>
        <dbReference type="EMBL" id="TXJ51889.1"/>
    </source>
</evidence>
<dbReference type="Proteomes" id="UP000322307">
    <property type="component" value="Unassembled WGS sequence"/>
</dbReference>
<accession>A0A5C8FQS9</accession>
<dbReference type="EMBL" id="SAYE01000007">
    <property type="protein sequence ID" value="TXJ51889.1"/>
    <property type="molecule type" value="Genomic_DNA"/>
</dbReference>
<proteinExistence type="predicted"/>
<organism evidence="1 2">
    <name type="scientific">Brachyspira aalborgi</name>
    <dbReference type="NCBI Taxonomy" id="29522"/>
    <lineage>
        <taxon>Bacteria</taxon>
        <taxon>Pseudomonadati</taxon>
        <taxon>Spirochaetota</taxon>
        <taxon>Spirochaetia</taxon>
        <taxon>Brachyspirales</taxon>
        <taxon>Brachyspiraceae</taxon>
        <taxon>Brachyspira</taxon>
    </lineage>
</organism>
<dbReference type="AlphaFoldDB" id="A0A5C8FQS9"/>
<comment type="caution">
    <text evidence="1">The sequence shown here is derived from an EMBL/GenBank/DDBJ whole genome shotgun (WGS) entry which is preliminary data.</text>
</comment>
<reference evidence="1 2" key="1">
    <citation type="journal article" date="1992" name="Lakartidningen">
        <title>[Penicillin V and not amoxicillin is the first choice preparation in acute otitis].</title>
        <authorList>
            <person name="Kamme C."/>
            <person name="Lundgren K."/>
            <person name="Prellner K."/>
        </authorList>
    </citation>
    <scope>NUCLEOTIDE SEQUENCE [LARGE SCALE GENOMIC DNA]</scope>
    <source>
        <strain evidence="1 2">PC3939II</strain>
    </source>
</reference>
<gene>
    <name evidence="1" type="ORF">EPJ84_03850</name>
</gene>